<evidence type="ECO:0000256" key="4">
    <source>
        <dbReference type="ARBA" id="ARBA00022651"/>
    </source>
</evidence>
<dbReference type="PANTHER" id="PTHR38050">
    <property type="match status" value="1"/>
</dbReference>
<keyword evidence="5 11" id="KW-0732">Signal</keyword>
<dbReference type="EMBL" id="MU251256">
    <property type="protein sequence ID" value="KAG9253759.1"/>
    <property type="molecule type" value="Genomic_DNA"/>
</dbReference>
<dbReference type="SUPFAM" id="SSF53474">
    <property type="entry name" value="alpha/beta-Hydrolases"/>
    <property type="match status" value="1"/>
</dbReference>
<keyword evidence="6 11" id="KW-0378">Hydrolase</keyword>
<evidence type="ECO:0000256" key="2">
    <source>
        <dbReference type="ARBA" id="ARBA00010278"/>
    </source>
</evidence>
<evidence type="ECO:0000256" key="1">
    <source>
        <dbReference type="ARBA" id="ARBA00004613"/>
    </source>
</evidence>
<dbReference type="AlphaFoldDB" id="A0A9P7ZKF7"/>
<evidence type="ECO:0000313" key="13">
    <source>
        <dbReference type="Proteomes" id="UP000887229"/>
    </source>
</evidence>
<comment type="subcellular location">
    <subcellularLocation>
        <location evidence="1 11">Secreted</location>
    </subcellularLocation>
</comment>
<comment type="function">
    <text evidence="9 11">Involved in degradation of plant cell walls. Hydrolyzes the feruloyl-arabinose ester bond in arabinoxylans, and the feruloyl-galactose ester bond in pectin. Active against paranitrophenyl-acetate, methyl ferulate and wheat arabinoxylan.</text>
</comment>
<sequence length="270" mass="28314">MVFFPRLSAAVALGCTVASTVAQSAGCRQQPTLSNGIQNINGREFILKLPDNYDNSNPYHLVFGLHWRGGSMYDVADGNSIEPWYGLESRAAGSAIFVAPNGYNNGWANNGGEDVAFMDQIMEYVENDLCVDQDSRFATGFSWGGGMSYALACARAPQFRAVSVISGGLISGCDGGNDPIAYLGIHGISDNVLSIDGGIDLANTFVNNNGCQQANVGRPNAGSGSSVRTDFQGCSQPVSFIAFDGGHTGAPLGVGNPLAPDATWDFFMAA</sequence>
<comment type="caution">
    <text evidence="12">The sequence shown here is derived from an EMBL/GenBank/DDBJ whole genome shotgun (WGS) entry which is preliminary data.</text>
</comment>
<dbReference type="Gene3D" id="3.40.50.1820">
    <property type="entry name" value="alpha/beta hydrolase"/>
    <property type="match status" value="1"/>
</dbReference>
<feature type="chain" id="PRO_5040533101" description="Feruloyl esterase C" evidence="11">
    <location>
        <begin position="23"/>
        <end position="270"/>
    </location>
</feature>
<keyword evidence="4 11" id="KW-0858">Xylan degradation</keyword>
<comment type="similarity">
    <text evidence="2 11">Belongs to the faeC family.</text>
</comment>
<evidence type="ECO:0000256" key="8">
    <source>
        <dbReference type="ARBA" id="ARBA00023326"/>
    </source>
</evidence>
<dbReference type="GO" id="GO:0005576">
    <property type="term" value="C:extracellular region"/>
    <property type="evidence" value="ECO:0007669"/>
    <property type="project" value="UniProtKB-SubCell"/>
</dbReference>
<keyword evidence="13" id="KW-1185">Reference proteome</keyword>
<dbReference type="GO" id="GO:0045493">
    <property type="term" value="P:xylan catabolic process"/>
    <property type="evidence" value="ECO:0007669"/>
    <property type="project" value="UniProtKB-UniRule"/>
</dbReference>
<evidence type="ECO:0000256" key="9">
    <source>
        <dbReference type="ARBA" id="ARBA00025250"/>
    </source>
</evidence>
<name>A0A9P7ZKF7_9HYPO</name>
<proteinExistence type="inferred from homology"/>
<reference evidence="12" key="1">
    <citation type="journal article" date="2021" name="IMA Fungus">
        <title>Genomic characterization of three marine fungi, including Emericellopsis atlantica sp. nov. with signatures of a generalist lifestyle and marine biomass degradation.</title>
        <authorList>
            <person name="Hagestad O.C."/>
            <person name="Hou L."/>
            <person name="Andersen J.H."/>
            <person name="Hansen E.H."/>
            <person name="Altermark B."/>
            <person name="Li C."/>
            <person name="Kuhnert E."/>
            <person name="Cox R.J."/>
            <person name="Crous P.W."/>
            <person name="Spatafora J.W."/>
            <person name="Lail K."/>
            <person name="Amirebrahimi M."/>
            <person name="Lipzen A."/>
            <person name="Pangilinan J."/>
            <person name="Andreopoulos W."/>
            <person name="Hayes R.D."/>
            <person name="Ng V."/>
            <person name="Grigoriev I.V."/>
            <person name="Jackson S.A."/>
            <person name="Sutton T.D.S."/>
            <person name="Dobson A.D.W."/>
            <person name="Rama T."/>
        </authorList>
    </citation>
    <scope>NUCLEOTIDE SEQUENCE</scope>
    <source>
        <strain evidence="12">TS7</strain>
    </source>
</reference>
<evidence type="ECO:0000256" key="6">
    <source>
        <dbReference type="ARBA" id="ARBA00022801"/>
    </source>
</evidence>
<dbReference type="InterPro" id="IPR029058">
    <property type="entry name" value="AB_hydrolase_fold"/>
</dbReference>
<dbReference type="GO" id="GO:0030600">
    <property type="term" value="F:feruloyl esterase activity"/>
    <property type="evidence" value="ECO:0007669"/>
    <property type="project" value="UniProtKB-UniRule"/>
</dbReference>
<organism evidence="12 13">
    <name type="scientific">Emericellopsis atlantica</name>
    <dbReference type="NCBI Taxonomy" id="2614577"/>
    <lineage>
        <taxon>Eukaryota</taxon>
        <taxon>Fungi</taxon>
        <taxon>Dikarya</taxon>
        <taxon>Ascomycota</taxon>
        <taxon>Pezizomycotina</taxon>
        <taxon>Sordariomycetes</taxon>
        <taxon>Hypocreomycetidae</taxon>
        <taxon>Hypocreales</taxon>
        <taxon>Bionectriaceae</taxon>
        <taxon>Emericellopsis</taxon>
    </lineage>
</organism>
<evidence type="ECO:0000256" key="7">
    <source>
        <dbReference type="ARBA" id="ARBA00023277"/>
    </source>
</evidence>
<accession>A0A9P7ZKF7</accession>
<keyword evidence="8 11" id="KW-0624">Polysaccharide degradation</keyword>
<dbReference type="InterPro" id="IPR043595">
    <property type="entry name" value="FaeB/C/D"/>
</dbReference>
<evidence type="ECO:0000256" key="10">
    <source>
        <dbReference type="ARBA" id="ARBA00034075"/>
    </source>
</evidence>
<evidence type="ECO:0000313" key="12">
    <source>
        <dbReference type="EMBL" id="KAG9253759.1"/>
    </source>
</evidence>
<dbReference type="EC" id="3.1.1.73" evidence="11"/>
<keyword evidence="3 11" id="KW-0964">Secreted</keyword>
<evidence type="ECO:0000256" key="5">
    <source>
        <dbReference type="ARBA" id="ARBA00022729"/>
    </source>
</evidence>
<gene>
    <name evidence="12" type="ORF">F5Z01DRAFT_737128</name>
</gene>
<feature type="signal peptide" evidence="11">
    <location>
        <begin position="1"/>
        <end position="22"/>
    </location>
</feature>
<dbReference type="PANTHER" id="PTHR38050:SF1">
    <property type="entry name" value="FERULOYL ESTERASE C"/>
    <property type="match status" value="1"/>
</dbReference>
<keyword evidence="7 11" id="KW-0119">Carbohydrate metabolism</keyword>
<dbReference type="Proteomes" id="UP000887229">
    <property type="component" value="Unassembled WGS sequence"/>
</dbReference>
<evidence type="ECO:0000256" key="3">
    <source>
        <dbReference type="ARBA" id="ARBA00022525"/>
    </source>
</evidence>
<comment type="catalytic activity">
    <reaction evidence="10 11">
        <text>feruloyl-polysaccharide + H2O = ferulate + polysaccharide.</text>
        <dbReference type="EC" id="3.1.1.73"/>
    </reaction>
</comment>
<dbReference type="GeneID" id="70297701"/>
<dbReference type="OrthoDB" id="424610at2759"/>
<protein>
    <recommendedName>
        <fullName evidence="11">Feruloyl esterase C</fullName>
        <ecNumber evidence="11">3.1.1.73</ecNumber>
    </recommendedName>
    <alternativeName>
        <fullName evidence="11">Ferulic acid esterase C</fullName>
    </alternativeName>
</protein>
<dbReference type="RefSeq" id="XP_046117683.1">
    <property type="nucleotide sequence ID" value="XM_046266798.1"/>
</dbReference>
<evidence type="ECO:0000256" key="11">
    <source>
        <dbReference type="RuleBase" id="RU367094"/>
    </source>
</evidence>